<sequence length="139" mass="15498">MENKSLGMIIREERKKKSLTQAQLGRLIGLKESRVSKIEHGAPITPEVASFILGKMGSALQINVVDKSGFNSEESDFVVSVINNFADEKKVPLTQAYSYIVTFKGMDFLRQYQDIEKTLSNQEIVNDVSRVCANNGGRL</sequence>
<dbReference type="GO" id="GO:0003677">
    <property type="term" value="F:DNA binding"/>
    <property type="evidence" value="ECO:0007669"/>
    <property type="project" value="InterPro"/>
</dbReference>
<dbReference type="AlphaFoldDB" id="A0AA37HXS4"/>
<dbReference type="InterPro" id="IPR024269">
    <property type="entry name" value="DUF3791"/>
</dbReference>
<dbReference type="InterPro" id="IPR001387">
    <property type="entry name" value="Cro/C1-type_HTH"/>
</dbReference>
<dbReference type="PROSITE" id="PS50943">
    <property type="entry name" value="HTH_CROC1"/>
    <property type="match status" value="1"/>
</dbReference>
<dbReference type="SMART" id="SM00530">
    <property type="entry name" value="HTH_XRE"/>
    <property type="match status" value="1"/>
</dbReference>
<proteinExistence type="predicted"/>
<evidence type="ECO:0000313" key="3">
    <source>
        <dbReference type="Proteomes" id="UP000887043"/>
    </source>
</evidence>
<dbReference type="Pfam" id="PF12668">
    <property type="entry name" value="DUF3791"/>
    <property type="match status" value="1"/>
</dbReference>
<dbReference type="Proteomes" id="UP000887043">
    <property type="component" value="Unassembled WGS sequence"/>
</dbReference>
<dbReference type="InterPro" id="IPR010982">
    <property type="entry name" value="Lambda_DNA-bd_dom_sf"/>
</dbReference>
<comment type="caution">
    <text evidence="2">The sequence shown here is derived from an EMBL/GenBank/DDBJ whole genome shotgun (WGS) entry which is preliminary data.</text>
</comment>
<feature type="domain" description="HTH cro/C1-type" evidence="1">
    <location>
        <begin position="10"/>
        <end position="41"/>
    </location>
</feature>
<dbReference type="CDD" id="cd00093">
    <property type="entry name" value="HTH_XRE"/>
    <property type="match status" value="1"/>
</dbReference>
<dbReference type="EMBL" id="BPTR01000001">
    <property type="protein sequence ID" value="GJG28527.1"/>
    <property type="molecule type" value="Genomic_DNA"/>
</dbReference>
<accession>A0AA37HXS4</accession>
<gene>
    <name evidence="2" type="ORF">PRRU23_22270</name>
</gene>
<dbReference type="SUPFAM" id="SSF47413">
    <property type="entry name" value="lambda repressor-like DNA-binding domains"/>
    <property type="match status" value="1"/>
</dbReference>
<evidence type="ECO:0000259" key="1">
    <source>
        <dbReference type="PROSITE" id="PS50943"/>
    </source>
</evidence>
<reference evidence="2" key="1">
    <citation type="submission" date="2021-08" db="EMBL/GenBank/DDBJ databases">
        <title>Prevotella lacticifex sp. nov., isolated from rumen of cow.</title>
        <authorList>
            <person name="Shinkai T."/>
            <person name="Ikeyama N."/>
            <person name="Kumagai M."/>
            <person name="Ohmori H."/>
            <person name="Sakamoto M."/>
            <person name="Ohkuma M."/>
            <person name="Mitsumori M."/>
        </authorList>
    </citation>
    <scope>NUCLEOTIDE SEQUENCE</scope>
    <source>
        <strain evidence="2">DSM 11371</strain>
    </source>
</reference>
<dbReference type="RefSeq" id="WP_006281511.1">
    <property type="nucleotide sequence ID" value="NZ_BPTR01000001.1"/>
</dbReference>
<dbReference type="Gene3D" id="1.10.260.40">
    <property type="entry name" value="lambda repressor-like DNA-binding domains"/>
    <property type="match status" value="1"/>
</dbReference>
<name>A0AA37HXS4_SEGBR</name>
<organism evidence="2 3">
    <name type="scientific">Segatella bryantii</name>
    <name type="common">Prevotella bryantii</name>
    <dbReference type="NCBI Taxonomy" id="77095"/>
    <lineage>
        <taxon>Bacteria</taxon>
        <taxon>Pseudomonadati</taxon>
        <taxon>Bacteroidota</taxon>
        <taxon>Bacteroidia</taxon>
        <taxon>Bacteroidales</taxon>
        <taxon>Prevotellaceae</taxon>
        <taxon>Segatella</taxon>
    </lineage>
</organism>
<dbReference type="Pfam" id="PF01381">
    <property type="entry name" value="HTH_3"/>
    <property type="match status" value="1"/>
</dbReference>
<protein>
    <recommendedName>
        <fullName evidence="1">HTH cro/C1-type domain-containing protein</fullName>
    </recommendedName>
</protein>
<evidence type="ECO:0000313" key="2">
    <source>
        <dbReference type="EMBL" id="GJG28527.1"/>
    </source>
</evidence>